<dbReference type="Proteomes" id="UP000824533">
    <property type="component" value="Linkage Group LG21"/>
</dbReference>
<sequence>MIMNLNDIPVITTLGSIKRNKKYLKTICIFNLLGINDVISTLTAVTQAAGLDTHKKEHQDKLLSEMATPNSYKQNTSMSMPSPQSNPHYMIAGPPMSFGMMKGGMNAPSPHHNQYYHPQYQGGHGGHGAPMPGGYWPPTPHQPRFGAEGARRAPAGGSAPAQPQPKDDKTSPFANTVHSHPGFQPQKIGKGSLGGAGLPKPPKAPEKPLMPYMRYSRRVWDSVKAAHPDLKLWEIGRIIGGMWRDLPESEKSGFVDEYEAEKSEYEKSLKAYHNSPAYLAYIAAKNKAVVGNLEEESSTKKGSSQKEQQQQDRRIDIQPAEDEEDQDEGLSVKHVAYARYLRNHRLINEIFSDTVVPDVRSVVTTARMQILKKQVQSLTMHQKKLEDELQQIEEKFEAKKRKFIESSETFQEELKKHCKPAVDDETFQRMVERALEQMRRGINPATNPLTLPPAAAERKDEPMDQDQSQIKQEANGPKPPTQVDKVSTTEAKPDGNITTELNKPQMDDKVKKEPEENNIQDEGERKDDMKPLKMENKEPPPSASGVPPQPAPAHPSHITSPPHHGMMIPPNPNAPPHPGPPHAGPPPQVGGYGGGSAFGGRYYGGYAGFPAGYAPYYAGGSQPPHPHPHPAEHYAHAPLPLSAHHDIKQEEPQVKKEGE</sequence>
<evidence type="ECO:0000313" key="2">
    <source>
        <dbReference type="Proteomes" id="UP000824533"/>
    </source>
</evidence>
<proteinExistence type="predicted"/>
<comment type="caution">
    <text evidence="1">The sequence shown here is derived from an EMBL/GenBank/DDBJ whole genome shotgun (WGS) entry which is preliminary data.</text>
</comment>
<reference evidence="1 2" key="1">
    <citation type="journal article" date="2021" name="Front. Genet.">
        <title>Chromosome-Level Genome Assembly Reveals Significant Gene Expansion in the Toll and IMD Signaling Pathways of Dendrolimus kikuchii.</title>
        <authorList>
            <person name="Zhou J."/>
            <person name="Wu P."/>
            <person name="Xiong Z."/>
            <person name="Liu N."/>
            <person name="Zhao N."/>
            <person name="Ji M."/>
            <person name="Qiu Y."/>
            <person name="Yang B."/>
        </authorList>
    </citation>
    <scope>NUCLEOTIDE SEQUENCE [LARGE SCALE GENOMIC DNA]</scope>
    <source>
        <strain evidence="1">Ann1</strain>
    </source>
</reference>
<dbReference type="EMBL" id="CM034407">
    <property type="protein sequence ID" value="KAJ0172566.1"/>
    <property type="molecule type" value="Genomic_DNA"/>
</dbReference>
<keyword evidence="2" id="KW-1185">Reference proteome</keyword>
<protein>
    <submittedName>
        <fullName evidence="1">Uncharacterized protein</fullName>
    </submittedName>
</protein>
<accession>A0ACC1CM99</accession>
<name>A0ACC1CM99_9NEOP</name>
<gene>
    <name evidence="1" type="ORF">K1T71_011705</name>
</gene>
<organism evidence="1 2">
    <name type="scientific">Dendrolimus kikuchii</name>
    <dbReference type="NCBI Taxonomy" id="765133"/>
    <lineage>
        <taxon>Eukaryota</taxon>
        <taxon>Metazoa</taxon>
        <taxon>Ecdysozoa</taxon>
        <taxon>Arthropoda</taxon>
        <taxon>Hexapoda</taxon>
        <taxon>Insecta</taxon>
        <taxon>Pterygota</taxon>
        <taxon>Neoptera</taxon>
        <taxon>Endopterygota</taxon>
        <taxon>Lepidoptera</taxon>
        <taxon>Glossata</taxon>
        <taxon>Ditrysia</taxon>
        <taxon>Bombycoidea</taxon>
        <taxon>Lasiocampidae</taxon>
        <taxon>Dendrolimus</taxon>
    </lineage>
</organism>
<evidence type="ECO:0000313" key="1">
    <source>
        <dbReference type="EMBL" id="KAJ0172566.1"/>
    </source>
</evidence>